<gene>
    <name evidence="2" type="ORF">JR347_10715</name>
</gene>
<dbReference type="SUPFAM" id="SSF51338">
    <property type="entry name" value="Composite domain of metallo-dependent hydrolases"/>
    <property type="match status" value="1"/>
</dbReference>
<dbReference type="InterPro" id="IPR011059">
    <property type="entry name" value="Metal-dep_hydrolase_composite"/>
</dbReference>
<dbReference type="KEGG" id="fuv:JR347_10715"/>
<dbReference type="PANTHER" id="PTHR22642">
    <property type="entry name" value="IMIDAZOLONEPROPIONASE"/>
    <property type="match status" value="1"/>
</dbReference>
<evidence type="ECO:0000313" key="2">
    <source>
        <dbReference type="EMBL" id="QSE96088.1"/>
    </source>
</evidence>
<organism evidence="2 3">
    <name type="scientific">Fulvivirga lutea</name>
    <dbReference type="NCBI Taxonomy" id="2810512"/>
    <lineage>
        <taxon>Bacteria</taxon>
        <taxon>Pseudomonadati</taxon>
        <taxon>Bacteroidota</taxon>
        <taxon>Cytophagia</taxon>
        <taxon>Cytophagales</taxon>
        <taxon>Fulvivirgaceae</taxon>
        <taxon>Fulvivirga</taxon>
    </lineage>
</organism>
<name>A0A974WDJ2_9BACT</name>
<proteinExistence type="predicted"/>
<dbReference type="AlphaFoldDB" id="A0A974WDJ2"/>
<dbReference type="Gene3D" id="3.20.20.140">
    <property type="entry name" value="Metal-dependent hydrolases"/>
    <property type="match status" value="1"/>
</dbReference>
<dbReference type="GO" id="GO:0016810">
    <property type="term" value="F:hydrolase activity, acting on carbon-nitrogen (but not peptide) bonds"/>
    <property type="evidence" value="ECO:0007669"/>
    <property type="project" value="InterPro"/>
</dbReference>
<dbReference type="SUPFAM" id="SSF51556">
    <property type="entry name" value="Metallo-dependent hydrolases"/>
    <property type="match status" value="1"/>
</dbReference>
<feature type="domain" description="Amidohydrolase 3" evidence="1">
    <location>
        <begin position="77"/>
        <end position="571"/>
    </location>
</feature>
<dbReference type="PROSITE" id="PS51257">
    <property type="entry name" value="PROKAR_LIPOPROTEIN"/>
    <property type="match status" value="1"/>
</dbReference>
<dbReference type="PANTHER" id="PTHR22642:SF2">
    <property type="entry name" value="PROTEIN LONG AFTER FAR-RED 3"/>
    <property type="match status" value="1"/>
</dbReference>
<protein>
    <submittedName>
        <fullName evidence="2">Amidohydrolase</fullName>
    </submittedName>
</protein>
<reference evidence="2" key="1">
    <citation type="submission" date="2021-02" db="EMBL/GenBank/DDBJ databases">
        <title>Fulvivirga sp. S481 isolated from sea water.</title>
        <authorList>
            <person name="Bae S.S."/>
            <person name="Baek K."/>
        </authorList>
    </citation>
    <scope>NUCLEOTIDE SEQUENCE</scope>
    <source>
        <strain evidence="2">S481</strain>
    </source>
</reference>
<accession>A0A974WDJ2</accession>
<dbReference type="Gene3D" id="2.30.40.10">
    <property type="entry name" value="Urease, subunit C, domain 1"/>
    <property type="match status" value="1"/>
</dbReference>
<keyword evidence="3" id="KW-1185">Reference proteome</keyword>
<dbReference type="Proteomes" id="UP000662783">
    <property type="component" value="Chromosome"/>
</dbReference>
<dbReference type="Pfam" id="PF07969">
    <property type="entry name" value="Amidohydro_3"/>
    <property type="match status" value="1"/>
</dbReference>
<dbReference type="InterPro" id="IPR013108">
    <property type="entry name" value="Amidohydro_3"/>
</dbReference>
<evidence type="ECO:0000259" key="1">
    <source>
        <dbReference type="Pfam" id="PF07969"/>
    </source>
</evidence>
<dbReference type="CDD" id="cd01300">
    <property type="entry name" value="YtcJ_like"/>
    <property type="match status" value="1"/>
</dbReference>
<dbReference type="InterPro" id="IPR032466">
    <property type="entry name" value="Metal_Hydrolase"/>
</dbReference>
<dbReference type="EMBL" id="CP070608">
    <property type="protein sequence ID" value="QSE96088.1"/>
    <property type="molecule type" value="Genomic_DNA"/>
</dbReference>
<sequence>MNLRHAFSLSLLIIGLYSCTTSDEKQYADTIYTNGNIYTADSSNSMVEAVAVKNGRIIATGQLAEVNKLKDNSTQSVDLNGATMTPGFIEGHGHLMGLGFNQLDVDLLAVRSYDELIEKIKEAVAKSQPGDWIQGRGWHQDKWNNEGLELIKGFPVHDRLSEISPDNPVFLKHASGHAALANYKAMQLAGVLPMSTESMKNLNVEGAEIVRDEQGNPTGVFIEPAAYELISDQITKNSTARYEKALELAIEASHKNGITGFHTAGIHPDTVDLFYKFKNDGRLKLRLYAMLSGWNRNLLNEWYEKGPDIDTTDYLLTIRSVKLNCDGALGSRGAWLLEEYTDRPGHYGHETLPMEFVYETAKNGLANGFQVCAHAIGDRANKEILDRYEKAFAEFPDVKDHRFRIEHAQHLHPEDIPRFGELNVIPAMQAIHMSSDRPWAIDRLGQKRIDEGAYMWRALIDSGAIIVNGTDVPVEPVDPLASFYASVTRKTLAGTPEGGYEPTQKMTREEALKSYTINAAYGAFQEDALGSIEVGKLADFTVFDKDIMTIPEDEILKTKVIKTIFGGEVVYENN</sequence>
<evidence type="ECO:0000313" key="3">
    <source>
        <dbReference type="Proteomes" id="UP000662783"/>
    </source>
</evidence>
<dbReference type="Gene3D" id="3.10.310.70">
    <property type="match status" value="1"/>
</dbReference>
<dbReference type="InterPro" id="IPR033932">
    <property type="entry name" value="YtcJ-like"/>
</dbReference>
<dbReference type="RefSeq" id="WP_205720601.1">
    <property type="nucleotide sequence ID" value="NZ_CP070608.1"/>
</dbReference>